<organism evidence="2 3">
    <name type="scientific">Aeoliella mucimassa</name>
    <dbReference type="NCBI Taxonomy" id="2527972"/>
    <lineage>
        <taxon>Bacteria</taxon>
        <taxon>Pseudomonadati</taxon>
        <taxon>Planctomycetota</taxon>
        <taxon>Planctomycetia</taxon>
        <taxon>Pirellulales</taxon>
        <taxon>Lacipirellulaceae</taxon>
        <taxon>Aeoliella</taxon>
    </lineage>
</organism>
<gene>
    <name evidence="2" type="ORF">Pan181_15230</name>
</gene>
<keyword evidence="3" id="KW-1185">Reference proteome</keyword>
<dbReference type="RefSeq" id="WP_145246204.1">
    <property type="nucleotide sequence ID" value="NZ_CP036278.1"/>
</dbReference>
<dbReference type="Proteomes" id="UP000315750">
    <property type="component" value="Chromosome"/>
</dbReference>
<dbReference type="KEGG" id="amuc:Pan181_15230"/>
<keyword evidence="1" id="KW-0812">Transmembrane</keyword>
<dbReference type="EMBL" id="CP036278">
    <property type="protein sequence ID" value="QDU55334.1"/>
    <property type="molecule type" value="Genomic_DNA"/>
</dbReference>
<dbReference type="AlphaFoldDB" id="A0A518AKX5"/>
<evidence type="ECO:0000313" key="3">
    <source>
        <dbReference type="Proteomes" id="UP000315750"/>
    </source>
</evidence>
<evidence type="ECO:0000313" key="2">
    <source>
        <dbReference type="EMBL" id="QDU55334.1"/>
    </source>
</evidence>
<name>A0A518AKX5_9BACT</name>
<evidence type="ECO:0000256" key="1">
    <source>
        <dbReference type="SAM" id="Phobius"/>
    </source>
</evidence>
<dbReference type="OrthoDB" id="283289at2"/>
<accession>A0A518AKX5</accession>
<reference evidence="2 3" key="1">
    <citation type="submission" date="2019-02" db="EMBL/GenBank/DDBJ databases">
        <title>Deep-cultivation of Planctomycetes and their phenomic and genomic characterization uncovers novel biology.</title>
        <authorList>
            <person name="Wiegand S."/>
            <person name="Jogler M."/>
            <person name="Boedeker C."/>
            <person name="Pinto D."/>
            <person name="Vollmers J."/>
            <person name="Rivas-Marin E."/>
            <person name="Kohn T."/>
            <person name="Peeters S.H."/>
            <person name="Heuer A."/>
            <person name="Rast P."/>
            <person name="Oberbeckmann S."/>
            <person name="Bunk B."/>
            <person name="Jeske O."/>
            <person name="Meyerdierks A."/>
            <person name="Storesund J.E."/>
            <person name="Kallscheuer N."/>
            <person name="Luecker S."/>
            <person name="Lage O.M."/>
            <person name="Pohl T."/>
            <person name="Merkel B.J."/>
            <person name="Hornburger P."/>
            <person name="Mueller R.-W."/>
            <person name="Bruemmer F."/>
            <person name="Labrenz M."/>
            <person name="Spormann A.M."/>
            <person name="Op den Camp H."/>
            <person name="Overmann J."/>
            <person name="Amann R."/>
            <person name="Jetten M.S.M."/>
            <person name="Mascher T."/>
            <person name="Medema M.H."/>
            <person name="Devos D.P."/>
            <person name="Kaster A.-K."/>
            <person name="Ovreas L."/>
            <person name="Rohde M."/>
            <person name="Galperin M.Y."/>
            <person name="Jogler C."/>
        </authorList>
    </citation>
    <scope>NUCLEOTIDE SEQUENCE [LARGE SCALE GENOMIC DNA]</scope>
    <source>
        <strain evidence="2 3">Pan181</strain>
    </source>
</reference>
<proteinExistence type="predicted"/>
<sequence length="78" mass="8143">MGRAYAGVLGYLAAALTLARGFMASGGVESTMMNAIVALVIFAMIGFVLGSVAQETVDQSVRQRLEENLEASQSTEAT</sequence>
<keyword evidence="1" id="KW-1133">Transmembrane helix</keyword>
<keyword evidence="1" id="KW-0472">Membrane</keyword>
<feature type="transmembrane region" description="Helical" evidence="1">
    <location>
        <begin position="31"/>
        <end position="53"/>
    </location>
</feature>
<protein>
    <submittedName>
        <fullName evidence="2">Uncharacterized protein</fullName>
    </submittedName>
</protein>